<dbReference type="EMBL" id="NAJP01000002">
    <property type="protein sequence ID" value="TKA49106.1"/>
    <property type="molecule type" value="Genomic_DNA"/>
</dbReference>
<evidence type="ECO:0000256" key="11">
    <source>
        <dbReference type="ARBA" id="ARBA00022989"/>
    </source>
</evidence>
<feature type="transmembrane region" description="Helical" evidence="15">
    <location>
        <begin position="1133"/>
        <end position="1154"/>
    </location>
</feature>
<dbReference type="GO" id="GO:0055070">
    <property type="term" value="P:copper ion homeostasis"/>
    <property type="evidence" value="ECO:0007669"/>
    <property type="project" value="TreeGrafter"/>
</dbReference>
<dbReference type="PANTHER" id="PTHR43520">
    <property type="entry name" value="ATP7, ISOFORM B"/>
    <property type="match status" value="1"/>
</dbReference>
<evidence type="ECO:0000256" key="5">
    <source>
        <dbReference type="ARBA" id="ARBA00022723"/>
    </source>
</evidence>
<dbReference type="InterPro" id="IPR023298">
    <property type="entry name" value="ATPase_P-typ_TM_dom_sf"/>
</dbReference>
<dbReference type="SUPFAM" id="SSF81665">
    <property type="entry name" value="Calcium ATPase, transmembrane domain M"/>
    <property type="match status" value="1"/>
</dbReference>
<dbReference type="Gene3D" id="3.40.50.1000">
    <property type="entry name" value="HAD superfamily/HAD-like"/>
    <property type="match status" value="1"/>
</dbReference>
<evidence type="ECO:0000256" key="13">
    <source>
        <dbReference type="ARBA" id="ARBA00023065"/>
    </source>
</evidence>
<dbReference type="InterPro" id="IPR008250">
    <property type="entry name" value="ATPase_P-typ_transduc_dom_A_sf"/>
</dbReference>
<evidence type="ECO:0000256" key="4">
    <source>
        <dbReference type="ARBA" id="ARBA00022692"/>
    </source>
</evidence>
<dbReference type="InterPro" id="IPR001757">
    <property type="entry name" value="P_typ_ATPase"/>
</dbReference>
<dbReference type="Pfam" id="PF00122">
    <property type="entry name" value="E1-E2_ATPase"/>
    <property type="match status" value="1"/>
</dbReference>
<dbReference type="Gene3D" id="2.70.150.10">
    <property type="entry name" value="Calcium-transporting ATPase, cytoplasmic transduction domain A"/>
    <property type="match status" value="1"/>
</dbReference>
<feature type="domain" description="HMA" evidence="17">
    <location>
        <begin position="176"/>
        <end position="241"/>
    </location>
</feature>
<dbReference type="OrthoDB" id="432719at2759"/>
<sequence>MHSQPISRTTFLAADIHCASCTSFIEATLFALNPPPTAVETSIVSHSITVEHDTSLSVSTIAHAIVEAGYDIDNIIPHSPQDKSSPIDLHGESGSGLPLEDIDQPLTHRRRSAQVAEDETKRRRHMEHCEQCRAASPDATSPATDRSRSSIEKPTIQTAVNPFVVVVPPSTAARFSHAVISVSGMSCSACVGKITEALEHESWVRSANIALLTQSAVVEFEGEHDAKDLVTIIEEIGYEASVEKVVQLPLVAATTPRTAADVWKASLSIEGMTCSACVSTINDALSTFAWMKSVDVNLITNSATIVFEDKHHLDEILQAIDDIGYGVKLNDVKALGEDQNQDCRRTVLLRIDGMYCEHCPARVAEALDHLSQPISIEQSPTMNKPILSISYTPNAPEFTIRDILAAISAADSALRIAVYHPPSITERAAQMHARIRQRILYRVVLAVVVAIPTFIIGIVFMNLVPGSNSGRRYLTQKLRGVTRADWALLVLATPVYFFGADVFHRRTIKELQSLWGRRSPVPVLRRFYRFGSMDMLLSFGTTIAYVSSIVDLVIKSTSAGSTSIGVDSTYFDSVVFLTMFLLIGRLIEAYSRAKTGEAVTTLSKLRPKEALLVLPKDGSQEGSGTQSVNVDLIDSGDIVRVVHGGSPPWDGTFLEGEGEFDESSLTGESRVVKKTAGDSIYAGTINKGPPISMRITGASGHSMLDQIIEAVQEGQVRRAPIERVADVLTSYFVPVVTLIAIVTWLTWLSLGLSGALPIGYLDVAVGGWSFWSLQFAIAVFVIACPCGIGLAAPTALFVGGGLAAQHGILVKGGGEAFQEASGLDIIVFDKTGTLTQGVEPTITDHQFLTAGDALWDEQAVFGIMGALEQDSSHPLGKAIVGLCKSKDVPGLDAEHVEEIAGKGMKGSFDMAKPSCTVEVLAGNEALMADYSIAFDSTASSTLDSWKSQAKSVVLVAARELPEGPWTPLAILAASDPLRAEARDVVQAITRQGIQVWMLSGDNPTTASSVGALVGIPPSRIIGGVLPQQKADKIKYLQTSQTSSPYQPHRRFLNIFRSTTQPAKRRSRAIVAMLGDGINDSPALAAADVSIAIGSGSDIAISASSFVLVNSDLRTLLTLIRLSRAVFWRVKFNFAWALVYNLAALPIAAGVLYPVRTAGGGHVRLDPVWASLAMALSSISVVCSSLLLRSRLPVVGFRESGKR</sequence>
<dbReference type="NCBIfam" id="TIGR01525">
    <property type="entry name" value="ATPase-IB_hvy"/>
    <property type="match status" value="1"/>
</dbReference>
<dbReference type="Gene3D" id="3.40.1110.10">
    <property type="entry name" value="Calcium-transporting ATPase, cytoplasmic domain N"/>
    <property type="match status" value="1"/>
</dbReference>
<dbReference type="InterPro" id="IPR036163">
    <property type="entry name" value="HMA_dom_sf"/>
</dbReference>
<protein>
    <recommendedName>
        <fullName evidence="17">HMA domain-containing protein</fullName>
    </recommendedName>
</protein>
<feature type="transmembrane region" description="Helical" evidence="15">
    <location>
        <begin position="527"/>
        <end position="550"/>
    </location>
</feature>
<feature type="transmembrane region" description="Helical" evidence="15">
    <location>
        <begin position="570"/>
        <end position="587"/>
    </location>
</feature>
<dbReference type="InterPro" id="IPR059000">
    <property type="entry name" value="ATPase_P-type_domA"/>
</dbReference>
<dbReference type="CDD" id="cd02094">
    <property type="entry name" value="P-type_ATPase_Cu-like"/>
    <property type="match status" value="1"/>
</dbReference>
<keyword evidence="6" id="KW-0677">Repeat</keyword>
<keyword evidence="8 15" id="KW-0067">ATP-binding</keyword>
<keyword evidence="9" id="KW-0460">Magnesium</keyword>
<dbReference type="STRING" id="329885.A0A4U0VL47"/>
<dbReference type="PANTHER" id="PTHR43520:SF32">
    <property type="entry name" value="COPPER RESISTANCE P-TYPE ATPASE (EUROFUNG)"/>
    <property type="match status" value="1"/>
</dbReference>
<dbReference type="FunFam" id="3.30.70.100:FF:000001">
    <property type="entry name" value="ATPase copper transporting beta"/>
    <property type="match status" value="1"/>
</dbReference>
<dbReference type="InterPro" id="IPR036412">
    <property type="entry name" value="HAD-like_sf"/>
</dbReference>
<accession>A0A4U0VL47</accession>
<evidence type="ECO:0000259" key="17">
    <source>
        <dbReference type="PROSITE" id="PS50846"/>
    </source>
</evidence>
<evidence type="ECO:0000256" key="1">
    <source>
        <dbReference type="ARBA" id="ARBA00004127"/>
    </source>
</evidence>
<proteinExistence type="inferred from homology"/>
<dbReference type="Gene3D" id="3.30.70.100">
    <property type="match status" value="3"/>
</dbReference>
<keyword evidence="3" id="KW-0813">Transport</keyword>
<dbReference type="SUPFAM" id="SSF55008">
    <property type="entry name" value="HMA, heavy metal-associated domain"/>
    <property type="match status" value="4"/>
</dbReference>
<evidence type="ECO:0000256" key="7">
    <source>
        <dbReference type="ARBA" id="ARBA00022741"/>
    </source>
</evidence>
<evidence type="ECO:0000256" key="14">
    <source>
        <dbReference type="ARBA" id="ARBA00023136"/>
    </source>
</evidence>
<name>A0A4U0VL47_9PEZI</name>
<keyword evidence="14 15" id="KW-0472">Membrane</keyword>
<dbReference type="CDD" id="cd00371">
    <property type="entry name" value="HMA"/>
    <property type="match status" value="4"/>
</dbReference>
<dbReference type="SUPFAM" id="SSF81653">
    <property type="entry name" value="Calcium ATPase, transduction domain A"/>
    <property type="match status" value="1"/>
</dbReference>
<dbReference type="NCBIfam" id="TIGR00003">
    <property type="entry name" value="copper ion binding protein"/>
    <property type="match status" value="1"/>
</dbReference>
<evidence type="ECO:0000256" key="9">
    <source>
        <dbReference type="ARBA" id="ARBA00022842"/>
    </source>
</evidence>
<dbReference type="PROSITE" id="PS50846">
    <property type="entry name" value="HMA_2"/>
    <property type="match status" value="3"/>
</dbReference>
<evidence type="ECO:0000256" key="8">
    <source>
        <dbReference type="ARBA" id="ARBA00022840"/>
    </source>
</evidence>
<dbReference type="InterPro" id="IPR017969">
    <property type="entry name" value="Heavy-metal-associated_CS"/>
</dbReference>
<dbReference type="InterPro" id="IPR027256">
    <property type="entry name" value="P-typ_ATPase_IB"/>
</dbReference>
<comment type="similarity">
    <text evidence="2 15">Belongs to the cation transport ATPase (P-type) (TC 3.A.3) family. Type IB subfamily.</text>
</comment>
<evidence type="ECO:0000256" key="10">
    <source>
        <dbReference type="ARBA" id="ARBA00022967"/>
    </source>
</evidence>
<dbReference type="AlphaFoldDB" id="A0A4U0VL47"/>
<organism evidence="18 19">
    <name type="scientific">Friedmanniomyces endolithicus</name>
    <dbReference type="NCBI Taxonomy" id="329885"/>
    <lineage>
        <taxon>Eukaryota</taxon>
        <taxon>Fungi</taxon>
        <taxon>Dikarya</taxon>
        <taxon>Ascomycota</taxon>
        <taxon>Pezizomycotina</taxon>
        <taxon>Dothideomycetes</taxon>
        <taxon>Dothideomycetidae</taxon>
        <taxon>Mycosphaerellales</taxon>
        <taxon>Teratosphaeriaceae</taxon>
        <taxon>Friedmanniomyces</taxon>
    </lineage>
</organism>
<feature type="transmembrane region" description="Helical" evidence="15">
    <location>
        <begin position="770"/>
        <end position="792"/>
    </location>
</feature>
<keyword evidence="11 15" id="KW-1133">Transmembrane helix</keyword>
<comment type="subcellular location">
    <subcellularLocation>
        <location evidence="1">Endomembrane system</location>
        <topology evidence="1">Multi-pass membrane protein</topology>
    </subcellularLocation>
    <subcellularLocation>
        <location evidence="15">Membrane</location>
    </subcellularLocation>
</comment>
<dbReference type="InterPro" id="IPR006122">
    <property type="entry name" value="HMA_Cu_ion-bd"/>
</dbReference>
<feature type="transmembrane region" description="Helical" evidence="15">
    <location>
        <begin position="727"/>
        <end position="750"/>
    </location>
</feature>
<reference evidence="18 19" key="1">
    <citation type="submission" date="2017-03" db="EMBL/GenBank/DDBJ databases">
        <title>Genomes of endolithic fungi from Antarctica.</title>
        <authorList>
            <person name="Coleine C."/>
            <person name="Masonjones S."/>
            <person name="Stajich J.E."/>
        </authorList>
    </citation>
    <scope>NUCLEOTIDE SEQUENCE [LARGE SCALE GENOMIC DNA]</scope>
    <source>
        <strain evidence="18 19">CCFEE 5311</strain>
    </source>
</reference>
<feature type="region of interest" description="Disordered" evidence="16">
    <location>
        <begin position="77"/>
        <end position="153"/>
    </location>
</feature>
<dbReference type="Pfam" id="PF00403">
    <property type="entry name" value="HMA"/>
    <property type="match status" value="2"/>
</dbReference>
<dbReference type="GO" id="GO:0016020">
    <property type="term" value="C:membrane"/>
    <property type="evidence" value="ECO:0007669"/>
    <property type="project" value="UniProtKB-SubCell"/>
</dbReference>
<evidence type="ECO:0000256" key="16">
    <source>
        <dbReference type="SAM" id="MobiDB-lite"/>
    </source>
</evidence>
<dbReference type="PROSITE" id="PS01047">
    <property type="entry name" value="HMA_1"/>
    <property type="match status" value="2"/>
</dbReference>
<keyword evidence="4 15" id="KW-0812">Transmembrane</keyword>
<feature type="transmembrane region" description="Helical" evidence="15">
    <location>
        <begin position="484"/>
        <end position="503"/>
    </location>
</feature>
<dbReference type="PRINTS" id="PR00119">
    <property type="entry name" value="CATATPASE"/>
</dbReference>
<evidence type="ECO:0000256" key="6">
    <source>
        <dbReference type="ARBA" id="ARBA00022737"/>
    </source>
</evidence>
<evidence type="ECO:0000256" key="15">
    <source>
        <dbReference type="RuleBase" id="RU362081"/>
    </source>
</evidence>
<dbReference type="FunFam" id="2.70.150.10:FF:000068">
    <property type="entry name" value="Copper resistance-associated P-type ATPase"/>
    <property type="match status" value="1"/>
</dbReference>
<keyword evidence="5 15" id="KW-0479">Metal-binding</keyword>
<keyword evidence="13" id="KW-0406">Ion transport</keyword>
<comment type="caution">
    <text evidence="18">The sequence shown here is derived from an EMBL/GenBank/DDBJ whole genome shotgun (WGS) entry which is preliminary data.</text>
</comment>
<keyword evidence="12" id="KW-0186">Copper</keyword>
<dbReference type="SUPFAM" id="SSF56784">
    <property type="entry name" value="HAD-like"/>
    <property type="match status" value="1"/>
</dbReference>
<feature type="domain" description="HMA" evidence="17">
    <location>
        <begin position="7"/>
        <end position="73"/>
    </location>
</feature>
<feature type="transmembrane region" description="Helical" evidence="15">
    <location>
        <begin position="1166"/>
        <end position="1187"/>
    </location>
</feature>
<evidence type="ECO:0000256" key="2">
    <source>
        <dbReference type="ARBA" id="ARBA00006024"/>
    </source>
</evidence>
<dbReference type="GO" id="GO:0043682">
    <property type="term" value="F:P-type divalent copper transporter activity"/>
    <property type="evidence" value="ECO:0007669"/>
    <property type="project" value="TreeGrafter"/>
</dbReference>
<evidence type="ECO:0000313" key="19">
    <source>
        <dbReference type="Proteomes" id="UP000310066"/>
    </source>
</evidence>
<dbReference type="PROSITE" id="PS00154">
    <property type="entry name" value="ATPASE_E1_E2"/>
    <property type="match status" value="1"/>
</dbReference>
<dbReference type="NCBIfam" id="TIGR01494">
    <property type="entry name" value="ATPase_P-type"/>
    <property type="match status" value="2"/>
</dbReference>
<dbReference type="InterPro" id="IPR006121">
    <property type="entry name" value="HMA_dom"/>
</dbReference>
<dbReference type="GO" id="GO:0005507">
    <property type="term" value="F:copper ion binding"/>
    <property type="evidence" value="ECO:0007669"/>
    <property type="project" value="InterPro"/>
</dbReference>
<feature type="transmembrane region" description="Helical" evidence="15">
    <location>
        <begin position="439"/>
        <end position="464"/>
    </location>
</feature>
<feature type="domain" description="HMA" evidence="17">
    <location>
        <begin position="263"/>
        <end position="328"/>
    </location>
</feature>
<evidence type="ECO:0000256" key="3">
    <source>
        <dbReference type="ARBA" id="ARBA00022448"/>
    </source>
</evidence>
<dbReference type="InterPro" id="IPR023299">
    <property type="entry name" value="ATPase_P-typ_cyto_dom_N"/>
</dbReference>
<keyword evidence="7 15" id="KW-0547">Nucleotide-binding</keyword>
<evidence type="ECO:0000256" key="12">
    <source>
        <dbReference type="ARBA" id="ARBA00023008"/>
    </source>
</evidence>
<dbReference type="InterPro" id="IPR018303">
    <property type="entry name" value="ATPase_P-typ_P_site"/>
</dbReference>
<evidence type="ECO:0000313" key="18">
    <source>
        <dbReference type="EMBL" id="TKA49106.1"/>
    </source>
</evidence>
<dbReference type="FunFam" id="3.30.70.100:FF:000043">
    <property type="entry name" value="Copper-transporting ATPase 2"/>
    <property type="match status" value="1"/>
</dbReference>
<dbReference type="GO" id="GO:0005524">
    <property type="term" value="F:ATP binding"/>
    <property type="evidence" value="ECO:0007669"/>
    <property type="project" value="UniProtKB-UniRule"/>
</dbReference>
<dbReference type="Pfam" id="PF00702">
    <property type="entry name" value="Hydrolase"/>
    <property type="match status" value="1"/>
</dbReference>
<dbReference type="GO" id="GO:0016887">
    <property type="term" value="F:ATP hydrolysis activity"/>
    <property type="evidence" value="ECO:0007669"/>
    <property type="project" value="InterPro"/>
</dbReference>
<gene>
    <name evidence="18" type="ORF">B0A54_01182</name>
</gene>
<dbReference type="InterPro" id="IPR023214">
    <property type="entry name" value="HAD_sf"/>
</dbReference>
<dbReference type="Proteomes" id="UP000310066">
    <property type="component" value="Unassembled WGS sequence"/>
</dbReference>
<keyword evidence="10" id="KW-1278">Translocase</keyword>